<accession>A0ABY5S6N1</accession>
<evidence type="ECO:0000313" key="2">
    <source>
        <dbReference type="Proteomes" id="UP001057877"/>
    </source>
</evidence>
<reference evidence="1" key="1">
    <citation type="submission" date="2022-01" db="EMBL/GenBank/DDBJ databases">
        <title>Paenibacillus spongiae sp. nov., isolated from marine sponge.</title>
        <authorList>
            <person name="Li Z."/>
            <person name="Zhang M."/>
        </authorList>
    </citation>
    <scope>NUCLEOTIDE SEQUENCE</scope>
    <source>
        <strain evidence="1">PHS-Z3</strain>
    </source>
</reference>
<dbReference type="Proteomes" id="UP001057877">
    <property type="component" value="Chromosome"/>
</dbReference>
<keyword evidence="2" id="KW-1185">Reference proteome</keyword>
<gene>
    <name evidence="1" type="ORF">L1F29_29815</name>
</gene>
<dbReference type="RefSeq" id="WP_258385655.1">
    <property type="nucleotide sequence ID" value="NZ_CP091430.1"/>
</dbReference>
<proteinExistence type="predicted"/>
<organism evidence="1 2">
    <name type="scientific">Paenibacillus spongiae</name>
    <dbReference type="NCBI Taxonomy" id="2909671"/>
    <lineage>
        <taxon>Bacteria</taxon>
        <taxon>Bacillati</taxon>
        <taxon>Bacillota</taxon>
        <taxon>Bacilli</taxon>
        <taxon>Bacillales</taxon>
        <taxon>Paenibacillaceae</taxon>
        <taxon>Paenibacillus</taxon>
    </lineage>
</organism>
<sequence>MKRYAKLTWAGAVLLLLIAAAGVFIYNSKSYYPPLPIGMEGISKKEVLRAVHDSRSGLNPVLADEKSEWLGFHGNQGDGGKHLIAEMEHRGWGFTEQLGAGYLFQDAEGRQRIVESEMWTSNYVIYQVFHEGKQR</sequence>
<evidence type="ECO:0000313" key="1">
    <source>
        <dbReference type="EMBL" id="UVI29566.1"/>
    </source>
</evidence>
<name>A0ABY5S6N1_9BACL</name>
<protein>
    <submittedName>
        <fullName evidence="1">Uncharacterized protein</fullName>
    </submittedName>
</protein>
<dbReference type="EMBL" id="CP091430">
    <property type="protein sequence ID" value="UVI29566.1"/>
    <property type="molecule type" value="Genomic_DNA"/>
</dbReference>